<feature type="region of interest" description="Disordered" evidence="1">
    <location>
        <begin position="152"/>
        <end position="198"/>
    </location>
</feature>
<organism evidence="2 3">
    <name type="scientific">Candidatus Uhrbacteria bacterium GW2011_GWC2_53_7</name>
    <dbReference type="NCBI Taxonomy" id="1618986"/>
    <lineage>
        <taxon>Bacteria</taxon>
        <taxon>Candidatus Uhriibacteriota</taxon>
    </lineage>
</organism>
<evidence type="ECO:0000256" key="1">
    <source>
        <dbReference type="SAM" id="MobiDB-lite"/>
    </source>
</evidence>
<dbReference type="EMBL" id="LCRN01000026">
    <property type="protein sequence ID" value="KKW36414.1"/>
    <property type="molecule type" value="Genomic_DNA"/>
</dbReference>
<evidence type="ECO:0000313" key="3">
    <source>
        <dbReference type="Proteomes" id="UP000033865"/>
    </source>
</evidence>
<proteinExistence type="predicted"/>
<dbReference type="AlphaFoldDB" id="A0A0G2AU59"/>
<sequence>MGCEATVRIEPVEETVLSCEFALLVVRVSFRVPLLRTYVPIDCHALRHERLVRERATLPLQVVGELVVDDELGLRVRAGILLCGGDEGRLECDDWEEGAIGRWGELEGGLHAGSRPGEKELFVLDGFEDHHPNIRVGDVANDLFEGEATAGRVGFDGSRDADGGHGSNRLDRSALVGAGDDGDEEASHEEQDGGDDRTAELLGARSAVDGGGEMVTVRTNTALGHDDSCAIGRLIATAHEITKNRSRQPVHGICSRASLKFFAHFETPNVH</sequence>
<feature type="compositionally biased region" description="Basic and acidic residues" evidence="1">
    <location>
        <begin position="157"/>
        <end position="172"/>
    </location>
</feature>
<evidence type="ECO:0000313" key="2">
    <source>
        <dbReference type="EMBL" id="KKW36414.1"/>
    </source>
</evidence>
<gene>
    <name evidence="2" type="ORF">UY82_C0026G0004</name>
</gene>
<name>A0A0G2AU59_9BACT</name>
<protein>
    <submittedName>
        <fullName evidence="2">Uncharacterized protein</fullName>
    </submittedName>
</protein>
<feature type="compositionally biased region" description="Basic and acidic residues" evidence="1">
    <location>
        <begin position="188"/>
        <end position="198"/>
    </location>
</feature>
<accession>A0A0G2AU59</accession>
<reference evidence="2 3" key="1">
    <citation type="journal article" date="2015" name="Nature">
        <title>rRNA introns, odd ribosomes, and small enigmatic genomes across a large radiation of phyla.</title>
        <authorList>
            <person name="Brown C.T."/>
            <person name="Hug L.A."/>
            <person name="Thomas B.C."/>
            <person name="Sharon I."/>
            <person name="Castelle C.J."/>
            <person name="Singh A."/>
            <person name="Wilkins M.J."/>
            <person name="Williams K.H."/>
            <person name="Banfield J.F."/>
        </authorList>
    </citation>
    <scope>NUCLEOTIDE SEQUENCE [LARGE SCALE GENOMIC DNA]</scope>
</reference>
<comment type="caution">
    <text evidence="2">The sequence shown here is derived from an EMBL/GenBank/DDBJ whole genome shotgun (WGS) entry which is preliminary data.</text>
</comment>
<dbReference type="Proteomes" id="UP000033865">
    <property type="component" value="Unassembled WGS sequence"/>
</dbReference>